<dbReference type="InterPro" id="IPR059068">
    <property type="entry name" value="TPR_P4H"/>
</dbReference>
<name>A0A9P0Q727_ACAOB</name>
<evidence type="ECO:0000256" key="1">
    <source>
        <dbReference type="ARBA" id="ARBA00001961"/>
    </source>
</evidence>
<dbReference type="Gene3D" id="1.25.40.10">
    <property type="entry name" value="Tetratricopeptide repeat domain"/>
    <property type="match status" value="1"/>
</dbReference>
<comment type="subcellular location">
    <subcellularLocation>
        <location evidence="3">Endoplasmic reticulum lumen</location>
    </subcellularLocation>
</comment>
<evidence type="ECO:0000256" key="5">
    <source>
        <dbReference type="ARBA" id="ARBA00012269"/>
    </source>
</evidence>
<dbReference type="FunFam" id="1.25.40.10:FF:000006">
    <property type="entry name" value="Prolyl 4-hydroxylase subunit alpha 2"/>
    <property type="match status" value="1"/>
</dbReference>
<protein>
    <recommendedName>
        <fullName evidence="5">procollagen-proline 4-dioxygenase</fullName>
        <ecNumber evidence="5">1.14.11.2</ecNumber>
    </recommendedName>
</protein>
<dbReference type="Pfam" id="PF13640">
    <property type="entry name" value="2OG-FeII_Oxy_3"/>
    <property type="match status" value="1"/>
</dbReference>
<comment type="function">
    <text evidence="2">Catalyzes the post-translational formation of 4-hydroxyproline in -Xaa-Pro-Gly- sequences in collagens and other proteins.</text>
</comment>
<dbReference type="Gene3D" id="6.10.140.1460">
    <property type="match status" value="1"/>
</dbReference>
<evidence type="ECO:0000256" key="9">
    <source>
        <dbReference type="ARBA" id="ARBA00022964"/>
    </source>
</evidence>
<keyword evidence="12" id="KW-0325">Glycoprotein</keyword>
<dbReference type="PROSITE" id="PS51471">
    <property type="entry name" value="FE2OG_OXY"/>
    <property type="match status" value="1"/>
</dbReference>
<proteinExistence type="inferred from homology"/>
<dbReference type="PANTHER" id="PTHR10869">
    <property type="entry name" value="PROLYL 4-HYDROXYLASE ALPHA SUBUNIT"/>
    <property type="match status" value="1"/>
</dbReference>
<dbReference type="GO" id="GO:0005788">
    <property type="term" value="C:endoplasmic reticulum lumen"/>
    <property type="evidence" value="ECO:0007669"/>
    <property type="project" value="UniProtKB-SubCell"/>
</dbReference>
<evidence type="ECO:0000256" key="3">
    <source>
        <dbReference type="ARBA" id="ARBA00004319"/>
    </source>
</evidence>
<evidence type="ECO:0000256" key="8">
    <source>
        <dbReference type="ARBA" id="ARBA00022896"/>
    </source>
</evidence>
<keyword evidence="10" id="KW-0560">Oxidoreductase</keyword>
<comment type="similarity">
    <text evidence="4">Belongs to the P4HA family.</text>
</comment>
<organism evidence="15 16">
    <name type="scientific">Acanthoscelides obtectus</name>
    <name type="common">Bean weevil</name>
    <name type="synonym">Bruchus obtectus</name>
    <dbReference type="NCBI Taxonomy" id="200917"/>
    <lineage>
        <taxon>Eukaryota</taxon>
        <taxon>Metazoa</taxon>
        <taxon>Ecdysozoa</taxon>
        <taxon>Arthropoda</taxon>
        <taxon>Hexapoda</taxon>
        <taxon>Insecta</taxon>
        <taxon>Pterygota</taxon>
        <taxon>Neoptera</taxon>
        <taxon>Endopterygota</taxon>
        <taxon>Coleoptera</taxon>
        <taxon>Polyphaga</taxon>
        <taxon>Cucujiformia</taxon>
        <taxon>Chrysomeloidea</taxon>
        <taxon>Chrysomelidae</taxon>
        <taxon>Bruchinae</taxon>
        <taxon>Bruchini</taxon>
        <taxon>Acanthoscelides</taxon>
    </lineage>
</organism>
<dbReference type="InterPro" id="IPR005123">
    <property type="entry name" value="Oxoglu/Fe-dep_dioxygenase_dom"/>
</dbReference>
<dbReference type="AlphaFoldDB" id="A0A9P0Q727"/>
<gene>
    <name evidence="15" type="ORF">ACAOBT_LOCUS32966</name>
</gene>
<evidence type="ECO:0000256" key="12">
    <source>
        <dbReference type="ARBA" id="ARBA00023180"/>
    </source>
</evidence>
<evidence type="ECO:0000256" key="6">
    <source>
        <dbReference type="ARBA" id="ARBA00022723"/>
    </source>
</evidence>
<keyword evidence="7" id="KW-0256">Endoplasmic reticulum</keyword>
<feature type="domain" description="Fe2OG dioxygenase" evidence="14">
    <location>
        <begin position="398"/>
        <end position="502"/>
    </location>
</feature>
<keyword evidence="11" id="KW-0408">Iron</keyword>
<dbReference type="GO" id="GO:0005506">
    <property type="term" value="F:iron ion binding"/>
    <property type="evidence" value="ECO:0007669"/>
    <property type="project" value="InterPro"/>
</dbReference>
<keyword evidence="16" id="KW-1185">Reference proteome</keyword>
<dbReference type="InterPro" id="IPR044862">
    <property type="entry name" value="Pro_4_hyd_alph_FE2OG_OXY"/>
</dbReference>
<comment type="cofactor">
    <cofactor evidence="1">
        <name>L-ascorbate</name>
        <dbReference type="ChEBI" id="CHEBI:38290"/>
    </cofactor>
</comment>
<dbReference type="Gene3D" id="2.60.120.620">
    <property type="entry name" value="q2cbj1_9rhob like domain"/>
    <property type="match status" value="1"/>
</dbReference>
<dbReference type="SUPFAM" id="SSF48452">
    <property type="entry name" value="TPR-like"/>
    <property type="match status" value="1"/>
</dbReference>
<dbReference type="EMBL" id="CAKOFQ010008209">
    <property type="protein sequence ID" value="CAH2012688.1"/>
    <property type="molecule type" value="Genomic_DNA"/>
</dbReference>
<accession>A0A9P0Q727</accession>
<comment type="caution">
    <text evidence="15">The sequence shown here is derived from an EMBL/GenBank/DDBJ whole genome shotgun (WGS) entry which is preliminary data.</text>
</comment>
<dbReference type="InterPro" id="IPR011990">
    <property type="entry name" value="TPR-like_helical_dom_sf"/>
</dbReference>
<keyword evidence="8" id="KW-0847">Vitamin C</keyword>
<dbReference type="FunFam" id="2.60.120.620:FF:000001">
    <property type="entry name" value="Prolyl 4-hydroxylase subunit alpha 2"/>
    <property type="match status" value="1"/>
</dbReference>
<evidence type="ECO:0000256" key="10">
    <source>
        <dbReference type="ARBA" id="ARBA00023002"/>
    </source>
</evidence>
<evidence type="ECO:0000256" key="11">
    <source>
        <dbReference type="ARBA" id="ARBA00023004"/>
    </source>
</evidence>
<dbReference type="InterPro" id="IPR045054">
    <property type="entry name" value="P4HA-like"/>
</dbReference>
<reference evidence="15" key="1">
    <citation type="submission" date="2022-03" db="EMBL/GenBank/DDBJ databases">
        <authorList>
            <person name="Sayadi A."/>
        </authorList>
    </citation>
    <scope>NUCLEOTIDE SEQUENCE</scope>
</reference>
<dbReference type="OrthoDB" id="420380at2759"/>
<dbReference type="PANTHER" id="PTHR10869:SF244">
    <property type="entry name" value="PROLYL 4-HYDROXYLASE SUBUNIT ALPHA-2"/>
    <property type="match status" value="1"/>
</dbReference>
<dbReference type="EC" id="1.14.11.2" evidence="5"/>
<dbReference type="Pfam" id="PF08336">
    <property type="entry name" value="P4Ha_N"/>
    <property type="match status" value="1"/>
</dbReference>
<evidence type="ECO:0000256" key="7">
    <source>
        <dbReference type="ARBA" id="ARBA00022824"/>
    </source>
</evidence>
<feature type="chain" id="PRO_5040408719" description="procollagen-proline 4-dioxygenase" evidence="13">
    <location>
        <begin position="20"/>
        <end position="522"/>
    </location>
</feature>
<evidence type="ECO:0000256" key="4">
    <source>
        <dbReference type="ARBA" id="ARBA00006511"/>
    </source>
</evidence>
<dbReference type="GO" id="GO:0004656">
    <property type="term" value="F:procollagen-proline 4-dioxygenase activity"/>
    <property type="evidence" value="ECO:0007669"/>
    <property type="project" value="UniProtKB-EC"/>
</dbReference>
<evidence type="ECO:0000313" key="16">
    <source>
        <dbReference type="Proteomes" id="UP001152888"/>
    </source>
</evidence>
<evidence type="ECO:0000313" key="15">
    <source>
        <dbReference type="EMBL" id="CAH2012688.1"/>
    </source>
</evidence>
<dbReference type="SMART" id="SM00702">
    <property type="entry name" value="P4Hc"/>
    <property type="match status" value="1"/>
</dbReference>
<keyword evidence="6" id="KW-0479">Metal-binding</keyword>
<dbReference type="InterPro" id="IPR013547">
    <property type="entry name" value="P4H_N"/>
</dbReference>
<evidence type="ECO:0000256" key="13">
    <source>
        <dbReference type="SAM" id="SignalP"/>
    </source>
</evidence>
<dbReference type="InterPro" id="IPR006620">
    <property type="entry name" value="Pro_4_hyd_alph"/>
</dbReference>
<keyword evidence="9" id="KW-0223">Dioxygenase</keyword>
<dbReference type="Proteomes" id="UP001152888">
    <property type="component" value="Unassembled WGS sequence"/>
</dbReference>
<dbReference type="GO" id="GO:0031418">
    <property type="term" value="F:L-ascorbic acid binding"/>
    <property type="evidence" value="ECO:0007669"/>
    <property type="project" value="UniProtKB-KW"/>
</dbReference>
<dbReference type="Pfam" id="PF23558">
    <property type="entry name" value="TPR_P4H"/>
    <property type="match status" value="1"/>
</dbReference>
<feature type="signal peptide" evidence="13">
    <location>
        <begin position="1"/>
        <end position="19"/>
    </location>
</feature>
<evidence type="ECO:0000256" key="2">
    <source>
        <dbReference type="ARBA" id="ARBA00002035"/>
    </source>
</evidence>
<keyword evidence="13" id="KW-0732">Signal</keyword>
<sequence>MLHYHLVIVAFWLFSQVNCEIFTALTDLRELVNTEAVFVQTLENYIRVEELRIGRLKRYIYSHHYEKAAKDVESYVGNPVNAYILIKQLIIDWEEVESIIQSNAGKDYMKNLVAAKMNMKYPTEEDLNGAAVGIFRLQDTYNLDTASLARGELRGVKYSSELTAAECFELGRQGYNNDDFYHTILWMQEASNRLSKEQNKTAKRSDIFDYLAFSIYKEGNISLALELTNKLLEMIPKHERALKNKEYYEKQLQEFKENQGSGIEVQVENELSYMTKRHQSLCRGDLKLLDEVIARLKCRYVTNNNPYLLIGPFKAEDLHIDPDLVLFHNVVSDQEIEKIKKLAIPKLQRAQVVEPATGQLKTVQNRISKSAWFEDIEHEYVAAISQRVEDMTGLSVSTSDPLQVANYGIGGHYLPHYDFAQKGDAPFPKGDRIATVLFYMSDVEQGGATVFPITGASVYPKKGTAVFWYNLFPSGDGDSRTKHAACPVLVGSKWIFTKWIYDRGQVFLRPCTLERPPDDLTI</sequence>
<evidence type="ECO:0000259" key="14">
    <source>
        <dbReference type="PROSITE" id="PS51471"/>
    </source>
</evidence>